<reference evidence="1" key="1">
    <citation type="journal article" date="2020" name="Microorganisms">
        <title>Reliable Identification of Environmental Pseudomonas Isolates Using the rpoD Gene.</title>
        <authorList>
            <consortium name="The Broad Institute Genome Sequencing Platform"/>
            <person name="Girard L."/>
            <person name="Lood C."/>
            <person name="Rokni-Zadeh H."/>
            <person name="van Noort V."/>
            <person name="Lavigne R."/>
            <person name="De Mot R."/>
        </authorList>
    </citation>
    <scope>NUCLEOTIDE SEQUENCE</scope>
    <source>
        <strain evidence="1">BW13M1</strain>
    </source>
</reference>
<comment type="caution">
    <text evidence="1">The sequence shown here is derived from an EMBL/GenBank/DDBJ whole genome shotgun (WGS) entry which is preliminary data.</text>
</comment>
<organism evidence="1">
    <name type="scientific">Pseudomonas peradeniyensis</name>
    <dbReference type="NCBI Taxonomy" id="2745488"/>
    <lineage>
        <taxon>Bacteria</taxon>
        <taxon>Pseudomonadati</taxon>
        <taxon>Pseudomonadota</taxon>
        <taxon>Gammaproteobacteria</taxon>
        <taxon>Pseudomonadales</taxon>
        <taxon>Pseudomonadaceae</taxon>
        <taxon>Pseudomonas</taxon>
    </lineage>
</organism>
<protein>
    <submittedName>
        <fullName evidence="1">Uncharacterized protein</fullName>
    </submittedName>
</protein>
<proteinExistence type="predicted"/>
<dbReference type="EMBL" id="JABWRJ010000050">
    <property type="protein sequence ID" value="MBC3448946.1"/>
    <property type="molecule type" value="Genomic_DNA"/>
</dbReference>
<name>A0A923GCY1_9PSED</name>
<sequence>MSITSSRNVYDLLIEHFGLDPSLYEFQFEIVQRKNNPSKFDVVRKEYESNLVSHPKRADIVKKLYVGDQFIAHLTGCYLKSEIEGLSENGKFFYPICTREEIARIEDVANVDDYLLKLRAEAVVDDPRLARTFLKRRDSASSSWSLTSYYDSYDFEEYIGYLSEEHASECRNISYGYMLSREPHGACIKTNFGKVVVLSEALRHFLFYMNAYFKGRLEGLDKKDTQACLLIACRTMLLTESQDFDLDPRGELPPEVKNYCNILVEDQVQFVIGHEFAHALLGHFGSAANLANHPEFFSVSRSGRQEKFYTPRQHQEFEADAGSILHANYSDQGCSSILNAAVLFFLYLDLFYAVSDYINPPFNPSSTHPDPIDRIKALRKTVLEARTADMSTLYSDQDVEDWIEWVSNVKDFLVSEVLPFEIEEFERYGSVYLPSYRTEVLFDRFDF</sequence>
<dbReference type="AlphaFoldDB" id="A0A923GCY1"/>
<gene>
    <name evidence="1" type="ORF">HU751_24495</name>
</gene>
<accession>A0A923GCY1</accession>
<reference evidence="1" key="2">
    <citation type="submission" date="2020-07" db="EMBL/GenBank/DDBJ databases">
        <authorList>
            <person name="Lood C."/>
            <person name="Girard L."/>
        </authorList>
    </citation>
    <scope>NUCLEOTIDE SEQUENCE</scope>
    <source>
        <strain evidence="1">BW13M1</strain>
    </source>
</reference>
<evidence type="ECO:0000313" key="1">
    <source>
        <dbReference type="EMBL" id="MBC3448946.1"/>
    </source>
</evidence>
<dbReference type="RefSeq" id="WP_186735380.1">
    <property type="nucleotide sequence ID" value="NZ_JABWRJ020000002.1"/>
</dbReference>